<accession>A0A660L749</accession>
<sequence length="251" mass="26089">MPFTFSHPAAALPLLPLRLVPSALVIGSMTPDFPYYLPGRPLSSADTHAADGIVGLDLVLGVLAFALWHVLLAPTLVALAPAPLRDRLAPDLPLPARRHVRSIGAVAVVLVSLMAGAATHVVWDSFTHPGRWGTDRIGWLTETHGPFAGHTWAQYTSSAVGLLLLALVVGRWWLRTPPQPGRQRVPALHRRAVTRAAAVVAAAGVLGAVAGLATADGGLFALGFRALTWGCGAAAAGLLALAVLHSARSSA</sequence>
<dbReference type="AlphaFoldDB" id="A0A660L749"/>
<feature type="transmembrane region" description="Helical" evidence="1">
    <location>
        <begin position="103"/>
        <end position="123"/>
    </location>
</feature>
<dbReference type="Proteomes" id="UP000278962">
    <property type="component" value="Unassembled WGS sequence"/>
</dbReference>
<dbReference type="InterPro" id="IPR025238">
    <property type="entry name" value="DUF4184"/>
</dbReference>
<dbReference type="OrthoDB" id="8481923at2"/>
<feature type="transmembrane region" description="Helical" evidence="1">
    <location>
        <begin position="226"/>
        <end position="244"/>
    </location>
</feature>
<keyword evidence="1" id="KW-0812">Transmembrane</keyword>
<gene>
    <name evidence="2" type="ORF">C8N24_0015</name>
</gene>
<organism evidence="2 3">
    <name type="scientific">Solirubrobacter pauli</name>
    <dbReference type="NCBI Taxonomy" id="166793"/>
    <lineage>
        <taxon>Bacteria</taxon>
        <taxon>Bacillati</taxon>
        <taxon>Actinomycetota</taxon>
        <taxon>Thermoleophilia</taxon>
        <taxon>Solirubrobacterales</taxon>
        <taxon>Solirubrobacteraceae</taxon>
        <taxon>Solirubrobacter</taxon>
    </lineage>
</organism>
<feature type="transmembrane region" description="Helical" evidence="1">
    <location>
        <begin position="58"/>
        <end position="82"/>
    </location>
</feature>
<reference evidence="2 3" key="1">
    <citation type="submission" date="2018-10" db="EMBL/GenBank/DDBJ databases">
        <title>Genomic Encyclopedia of Archaeal and Bacterial Type Strains, Phase II (KMG-II): from individual species to whole genera.</title>
        <authorList>
            <person name="Goeker M."/>
        </authorList>
    </citation>
    <scope>NUCLEOTIDE SEQUENCE [LARGE SCALE GENOMIC DNA]</scope>
    <source>
        <strain evidence="2 3">DSM 14954</strain>
    </source>
</reference>
<name>A0A660L749_9ACTN</name>
<proteinExistence type="predicted"/>
<feature type="transmembrane region" description="Helical" evidence="1">
    <location>
        <begin position="152"/>
        <end position="174"/>
    </location>
</feature>
<evidence type="ECO:0000313" key="3">
    <source>
        <dbReference type="Proteomes" id="UP000278962"/>
    </source>
</evidence>
<comment type="caution">
    <text evidence="2">The sequence shown here is derived from an EMBL/GenBank/DDBJ whole genome shotgun (WGS) entry which is preliminary data.</text>
</comment>
<dbReference type="EMBL" id="RBIL01000001">
    <property type="protein sequence ID" value="RKQ90216.1"/>
    <property type="molecule type" value="Genomic_DNA"/>
</dbReference>
<keyword evidence="1" id="KW-0472">Membrane</keyword>
<protein>
    <submittedName>
        <fullName evidence="2">Uncharacterized protein DUF4184</fullName>
    </submittedName>
</protein>
<dbReference type="Pfam" id="PF13803">
    <property type="entry name" value="DUF4184"/>
    <property type="match status" value="1"/>
</dbReference>
<keyword evidence="1" id="KW-1133">Transmembrane helix</keyword>
<evidence type="ECO:0000256" key="1">
    <source>
        <dbReference type="SAM" id="Phobius"/>
    </source>
</evidence>
<feature type="transmembrane region" description="Helical" evidence="1">
    <location>
        <begin position="195"/>
        <end position="214"/>
    </location>
</feature>
<evidence type="ECO:0000313" key="2">
    <source>
        <dbReference type="EMBL" id="RKQ90216.1"/>
    </source>
</evidence>
<keyword evidence="3" id="KW-1185">Reference proteome</keyword>
<dbReference type="RefSeq" id="WP_121246588.1">
    <property type="nucleotide sequence ID" value="NZ_RBIL01000001.1"/>
</dbReference>